<protein>
    <submittedName>
        <fullName evidence="2">Permease</fullName>
    </submittedName>
</protein>
<gene>
    <name evidence="2" type="ORF">EHQ31_12485</name>
</gene>
<accession>A0ABY2LPN0</accession>
<evidence type="ECO:0000313" key="3">
    <source>
        <dbReference type="Proteomes" id="UP000297465"/>
    </source>
</evidence>
<proteinExistence type="predicted"/>
<evidence type="ECO:0000313" key="2">
    <source>
        <dbReference type="EMBL" id="TGL01588.1"/>
    </source>
</evidence>
<sequence>MNAESNGKTVPNHPTGVDSHKKEKTKKLKKSKPKKNGTVKLINQKGNWIPMKLVWDESSGAVAPEFRFAKQFQLVAGEKKITLSRRVIEKGKLVINESKEISPQIYQKWMESLFQWEINQLPVENSPKEHMTGVSYNFVSFQLGSTKSKFYYILEDRNQPEWTQKNSIIKIIERMKP</sequence>
<feature type="region of interest" description="Disordered" evidence="1">
    <location>
        <begin position="1"/>
        <end position="36"/>
    </location>
</feature>
<dbReference type="Proteomes" id="UP000297465">
    <property type="component" value="Unassembled WGS sequence"/>
</dbReference>
<organism evidence="2 3">
    <name type="scientific">Leptospira montravelensis</name>
    <dbReference type="NCBI Taxonomy" id="2484961"/>
    <lineage>
        <taxon>Bacteria</taxon>
        <taxon>Pseudomonadati</taxon>
        <taxon>Spirochaetota</taxon>
        <taxon>Spirochaetia</taxon>
        <taxon>Leptospirales</taxon>
        <taxon>Leptospiraceae</taxon>
        <taxon>Leptospira</taxon>
    </lineage>
</organism>
<reference evidence="3" key="1">
    <citation type="journal article" date="2019" name="PLoS Negl. Trop. Dis.">
        <title>Revisiting the worldwide diversity of Leptospira species in the environment.</title>
        <authorList>
            <person name="Vincent A.T."/>
            <person name="Schiettekatte O."/>
            <person name="Bourhy P."/>
            <person name="Veyrier F.J."/>
            <person name="Picardeau M."/>
        </authorList>
    </citation>
    <scope>NUCLEOTIDE SEQUENCE [LARGE SCALE GENOMIC DNA]</scope>
    <source>
        <strain evidence="3">201800278</strain>
    </source>
</reference>
<dbReference type="EMBL" id="RQFO01000016">
    <property type="protein sequence ID" value="TGL01588.1"/>
    <property type="molecule type" value="Genomic_DNA"/>
</dbReference>
<evidence type="ECO:0000256" key="1">
    <source>
        <dbReference type="SAM" id="MobiDB-lite"/>
    </source>
</evidence>
<comment type="caution">
    <text evidence="2">The sequence shown here is derived from an EMBL/GenBank/DDBJ whole genome shotgun (WGS) entry which is preliminary data.</text>
</comment>
<keyword evidence="3" id="KW-1185">Reference proteome</keyword>
<name>A0ABY2LPN0_9LEPT</name>
<feature type="compositionally biased region" description="Basic residues" evidence="1">
    <location>
        <begin position="22"/>
        <end position="36"/>
    </location>
</feature>